<dbReference type="FunFam" id="4.10.280.10:FF:000040">
    <property type="entry name" value="MAX gene-associated protein isoform X1"/>
    <property type="match status" value="1"/>
</dbReference>
<evidence type="ECO:0000256" key="4">
    <source>
        <dbReference type="ARBA" id="ARBA00022499"/>
    </source>
</evidence>
<feature type="compositionally biased region" description="Polar residues" evidence="15">
    <location>
        <begin position="978"/>
        <end position="992"/>
    </location>
</feature>
<evidence type="ECO:0000256" key="13">
    <source>
        <dbReference type="ARBA" id="ARBA00067820"/>
    </source>
</evidence>
<feature type="region of interest" description="Disordered" evidence="15">
    <location>
        <begin position="3221"/>
        <end position="3244"/>
    </location>
</feature>
<dbReference type="CDD" id="cd18911">
    <property type="entry name" value="bHLHzip_MGA"/>
    <property type="match status" value="1"/>
</dbReference>
<feature type="domain" description="BHLH" evidence="17">
    <location>
        <begin position="2563"/>
        <end position="2614"/>
    </location>
</feature>
<dbReference type="SMART" id="SM00353">
    <property type="entry name" value="HLH"/>
    <property type="match status" value="1"/>
</dbReference>
<keyword evidence="6" id="KW-0832">Ubl conjugation</keyword>
<keyword evidence="18" id="KW-1185">Reference proteome</keyword>
<dbReference type="Gene3D" id="4.10.280.10">
    <property type="entry name" value="Helix-loop-helix DNA-binding domain"/>
    <property type="match status" value="1"/>
</dbReference>
<dbReference type="GO" id="GO:0046983">
    <property type="term" value="F:protein dimerization activity"/>
    <property type="evidence" value="ECO:0007669"/>
    <property type="project" value="InterPro"/>
</dbReference>
<evidence type="ECO:0000256" key="3">
    <source>
        <dbReference type="ARBA" id="ARBA00022491"/>
    </source>
</evidence>
<feature type="region of interest" description="Disordered" evidence="15">
    <location>
        <begin position="2236"/>
        <end position="2260"/>
    </location>
</feature>
<dbReference type="SMART" id="SM00425">
    <property type="entry name" value="TBOX"/>
    <property type="match status" value="1"/>
</dbReference>
<gene>
    <name evidence="19" type="primary">LOC129324625</name>
</gene>
<keyword evidence="10" id="KW-0804">Transcription</keyword>
<feature type="region of interest" description="Disordered" evidence="15">
    <location>
        <begin position="3034"/>
        <end position="3068"/>
    </location>
</feature>
<dbReference type="InterPro" id="IPR036960">
    <property type="entry name" value="T-box_sf"/>
</dbReference>
<keyword evidence="11 14" id="KW-0539">Nucleus</keyword>
<feature type="region of interest" description="Disordered" evidence="15">
    <location>
        <begin position="886"/>
        <end position="914"/>
    </location>
</feature>
<dbReference type="Proteomes" id="UP001190640">
    <property type="component" value="Chromosome 2"/>
</dbReference>
<dbReference type="GO" id="GO:0071339">
    <property type="term" value="C:MLL1 complex"/>
    <property type="evidence" value="ECO:0007669"/>
    <property type="project" value="InterPro"/>
</dbReference>
<feature type="compositionally biased region" description="Polar residues" evidence="15">
    <location>
        <begin position="2292"/>
        <end position="2305"/>
    </location>
</feature>
<evidence type="ECO:0000259" key="16">
    <source>
        <dbReference type="PROSITE" id="PS50252"/>
    </source>
</evidence>
<dbReference type="RefSeq" id="XP_054827940.1">
    <property type="nucleotide sequence ID" value="XM_054971965.1"/>
</dbReference>
<feature type="domain" description="T-box" evidence="16">
    <location>
        <begin position="79"/>
        <end position="260"/>
    </location>
</feature>
<dbReference type="GO" id="GO:0045893">
    <property type="term" value="P:positive regulation of DNA-templated transcription"/>
    <property type="evidence" value="ECO:0007669"/>
    <property type="project" value="InterPro"/>
</dbReference>
<feature type="compositionally biased region" description="Basic residues" evidence="15">
    <location>
        <begin position="899"/>
        <end position="914"/>
    </location>
</feature>
<dbReference type="Pfam" id="PF00010">
    <property type="entry name" value="HLH"/>
    <property type="match status" value="1"/>
</dbReference>
<evidence type="ECO:0000256" key="2">
    <source>
        <dbReference type="ARBA" id="ARBA00022481"/>
    </source>
</evidence>
<comment type="function">
    <text evidence="12">Functions as a dual-specificity transcription factor, regulating the expression of both MAX-network and T-box family target genes. Functions as a repressor or an activator. Binds to 5'-AATTTCACACCTAGGTGTGAAATT-3' core sequence and seems to regulate MYC-MAX target genes. Suppresses transcriptional activation by MYC and inhibits MYC-dependent cell transformation. Function activated by heterodimerization with MAX. This heterodimerization serves the dual function of both generating an E-box-binding heterodimer and simultaneously blocking interaction of a corepressor.</text>
</comment>
<dbReference type="PROSITE" id="PS50252">
    <property type="entry name" value="TBOX_3"/>
    <property type="match status" value="1"/>
</dbReference>
<feature type="region of interest" description="Disordered" evidence="15">
    <location>
        <begin position="1194"/>
        <end position="1225"/>
    </location>
</feature>
<feature type="region of interest" description="Disordered" evidence="15">
    <location>
        <begin position="935"/>
        <end position="956"/>
    </location>
</feature>
<comment type="subcellular location">
    <subcellularLocation>
        <location evidence="1 14">Nucleus</location>
    </subcellularLocation>
</comment>
<reference evidence="19" key="1">
    <citation type="submission" date="2025-08" db="UniProtKB">
        <authorList>
            <consortium name="RefSeq"/>
        </authorList>
    </citation>
    <scope>IDENTIFICATION</scope>
    <source>
        <tissue evidence="19">Blood</tissue>
    </source>
</reference>
<dbReference type="GO" id="GO:0000785">
    <property type="term" value="C:chromatin"/>
    <property type="evidence" value="ECO:0007669"/>
    <property type="project" value="TreeGrafter"/>
</dbReference>
<comment type="caution">
    <text evidence="14">Lacks conserved residue(s) required for the propagation of feature annotation.</text>
</comment>
<feature type="compositionally biased region" description="Low complexity" evidence="15">
    <location>
        <begin position="2677"/>
        <end position="2687"/>
    </location>
</feature>
<dbReference type="InterPro" id="IPR018186">
    <property type="entry name" value="TF_T-box_CS"/>
</dbReference>
<dbReference type="PRINTS" id="PR00937">
    <property type="entry name" value="TBOX"/>
</dbReference>
<dbReference type="InterPro" id="IPR032060">
    <property type="entry name" value="MGA_dom"/>
</dbReference>
<dbReference type="GeneID" id="129324625"/>
<dbReference type="InterPro" id="IPR037935">
    <property type="entry name" value="MAX_gene-associated_bHLHzip"/>
</dbReference>
<feature type="compositionally biased region" description="Polar residues" evidence="15">
    <location>
        <begin position="2343"/>
        <end position="2360"/>
    </location>
</feature>
<dbReference type="Gene3D" id="2.60.40.820">
    <property type="entry name" value="Transcription factor, T-box"/>
    <property type="match status" value="1"/>
</dbReference>
<evidence type="ECO:0000256" key="1">
    <source>
        <dbReference type="ARBA" id="ARBA00004123"/>
    </source>
</evidence>
<organism evidence="18 19">
    <name type="scientific">Eublepharis macularius</name>
    <name type="common">Leopard gecko</name>
    <name type="synonym">Cyrtodactylus macularius</name>
    <dbReference type="NCBI Taxonomy" id="481883"/>
    <lineage>
        <taxon>Eukaryota</taxon>
        <taxon>Metazoa</taxon>
        <taxon>Chordata</taxon>
        <taxon>Craniata</taxon>
        <taxon>Vertebrata</taxon>
        <taxon>Euteleostomi</taxon>
        <taxon>Lepidosauria</taxon>
        <taxon>Squamata</taxon>
        <taxon>Bifurcata</taxon>
        <taxon>Gekkota</taxon>
        <taxon>Eublepharidae</taxon>
        <taxon>Eublepharinae</taxon>
        <taxon>Eublepharis</taxon>
    </lineage>
</organism>
<dbReference type="FunFam" id="2.60.40.820:FF:000009">
    <property type="entry name" value="MAX gene-associated protein isoform X1"/>
    <property type="match status" value="1"/>
</dbReference>
<evidence type="ECO:0000259" key="17">
    <source>
        <dbReference type="PROSITE" id="PS50888"/>
    </source>
</evidence>
<proteinExistence type="predicted"/>
<dbReference type="PANTHER" id="PTHR11267:SF32">
    <property type="entry name" value="MAX GENE-ASSOCIATED PROTEIN"/>
    <property type="match status" value="1"/>
</dbReference>
<evidence type="ECO:0000256" key="14">
    <source>
        <dbReference type="PROSITE-ProRule" id="PRU00201"/>
    </source>
</evidence>
<evidence type="ECO:0000256" key="12">
    <source>
        <dbReference type="ARBA" id="ARBA00059348"/>
    </source>
</evidence>
<dbReference type="KEGG" id="emc:129324625"/>
<protein>
    <recommendedName>
        <fullName evidence="13">MAX gene-associated protein</fullName>
    </recommendedName>
</protein>
<feature type="region of interest" description="Disordered" evidence="15">
    <location>
        <begin position="968"/>
        <end position="992"/>
    </location>
</feature>
<evidence type="ECO:0000256" key="10">
    <source>
        <dbReference type="ARBA" id="ARBA00023163"/>
    </source>
</evidence>
<evidence type="ECO:0000313" key="19">
    <source>
        <dbReference type="RefSeq" id="XP_054827940.1"/>
    </source>
</evidence>
<dbReference type="PANTHER" id="PTHR11267">
    <property type="entry name" value="T-BOX PROTEIN-RELATED"/>
    <property type="match status" value="1"/>
</dbReference>
<dbReference type="SUPFAM" id="SSF49417">
    <property type="entry name" value="p53-like transcription factors"/>
    <property type="match status" value="1"/>
</dbReference>
<evidence type="ECO:0000256" key="8">
    <source>
        <dbReference type="ARBA" id="ARBA00023054"/>
    </source>
</evidence>
<dbReference type="GO" id="GO:0001708">
    <property type="term" value="P:cell fate specification"/>
    <property type="evidence" value="ECO:0007669"/>
    <property type="project" value="TreeGrafter"/>
</dbReference>
<feature type="region of interest" description="Disordered" evidence="15">
    <location>
        <begin position="3124"/>
        <end position="3150"/>
    </location>
</feature>
<dbReference type="CDD" id="cd20195">
    <property type="entry name" value="T-box_MGA-like"/>
    <property type="match status" value="1"/>
</dbReference>
<dbReference type="PROSITE" id="PS50888">
    <property type="entry name" value="BHLH"/>
    <property type="match status" value="1"/>
</dbReference>
<feature type="compositionally biased region" description="Basic and acidic residues" evidence="15">
    <location>
        <begin position="259"/>
        <end position="281"/>
    </location>
</feature>
<sequence>MENQPVVLGNQDGGTATGTAPAFYVLVKQSQTSGKSDQGSLVSNRDGCGLAMNATVPVKSKVKTCLPSDCTSGGITVTLDNNTMWNEFYHRNTEMILTKQGRRMFPYCRYWITGLEPNLKYILVMDISPVDNFRYKWNGYSWEPSGKAEPHVLGRVFIHPESPSTGRYWMLQPVSFYKLKLTNNTLDQEGHIILHSMHRYLPRLHLVPADKATEVIQLNGPDVQTFTFPQTEFFAVTAYQNIQITQLKIDYNPFAKGFRDDGLSTRPQRDVKQNGGSEHEGGSVASSPSNLRHSTEADELHPEQRILEPSSSAISHTDLEKELLSSDHDCLSLTETDTHISDRPALKQEALESPVASPCQNRAHVPSPLNSNGGINIVVKEEPVDEYDYGPSECMEGISVKREEGHEETEEYSNKNNLVDKQLKKHSEMDKKEVEIESNKQMQNSQLGVAQAKMLKLDSGKMPVVYLEPCAVTRNTIKVSALSQSMLSPSKSERSPFSYSVDSLSSCFENNDLSSIFTAMKSEETDVEKQIFENNIPCGSSSAGDMLWEPEAYSSLTVKKKASSFSLKTTACSRISSAKDNSGKKKTSAFKTPLSRMSIVGNQKVVIPGPRKRGRPRKVKSSEAGQTLKFTGKSTAASTYASLGPCDTHLDVKPDLEDVDGVLFVSFVSKEALAIHTVDGAEEREDLQSIQTPTLAPYDSCSDPDGQRIQQLEKELLEDLKSFKYKQVIHPSLQEVGLKLNFVDPTMSIDLKYLGVQLPLSYSNDCTLWKTLMTNSCSADAGFPFVSRTGKTNDFTKIKGWRGKLHNSSKNEGNILEGSLKNRSAFCSDKLDEYLENEGKLMETNIGFSPSSSSGPVVYQLPTKSTSYVRTLDSVLKKQSTITPTSPYTFKPLSVPSVSRKKRKKIKSKKQALSRGKAKSCFKLAMPLPVVTKQKRNLSVSEEKVTKSQPSSHTAEEDALMALSTEETGPGKQIPVRQAQQQHQNIRPPSLSKTQLKLMDLEDCALWDGKPRTYITEERADLSLTTLLTAQASLKNKPIHKIIKKRAPPCNNDFCRLGCICSSLALEKRQPTHCQKPDCMFGCTCLKRRVVLVKGGKHKKILEKSLPGRLRSYRGKEQEQWEDETKKAEEQEKLKDKKRKKKIEYTICDTEPEKPVKNFPLWVKVDGEMDPEPVYIPTPSAIEPTKLLIQPTLDDLPSDKPMSSGAKPAPSGIKPRVYTPRPNPVIREEDKDPVYLYFESMMTCARVRIYERKMQEKKQQKCLQNSEKYIEKEHPGLQPLKMEQGKEPGEKSWWFSCSAGDPSTSFVHHTTPNGTTKLIEIVSDCNWEEDRNEILNILSQHIKNKIPKSLKVGNFAIDLESESKTWDEKNSPIYSSRVKISMPSCQNKDEKVHMSALEAPGNRLSPKKRTEKITFLTSGSLGKLREQRKKGLPFYAGLFPAGKLAAYTCKSNLNPSCLIQVNGKNYPQAKLLLGQIGALHPANRLAAYITGRLQPTVLDISTLSTVTSKVTSNPKVAGSEPQSVEVATSKTAKTQVFTRTTSSAPVARRNICAPAQRPIAARPSENTLPSQLIMNAVGVLQQKIPGVKTPQPLTGSQQFNIKPTPLSSGTSAVTTAVTSVAVTSPTVTAPSLSEYKETTCSTGIALVNSSGKSENSSHTSVLPTTTMATVNITKSTGIATPIATIAFAKSVVASSTIPVSATPLSSVLTTGSPPTVTTPISPIDCVRTVPPGVQTSPLSNQKPGAAPVSPVTSPPRLSPVAEKRMGPRLLLIPVHQGSPALRPPQNTQLAQGKRMILQPLRNPGGVNLYRHPNGQIIQLVPLHQLQPAGPQTSLSPVMFRNPGSVVGIRLPGPSKLPDSSICQSTSVPPMTLTTAATSVLSTIPSVSLAPLTTETNSVLSVTPTTIATPVLSAPISSSSASLTTEVTSVLSTLPATEASSVLSTTSSAEATSLLLAPPTIVDPLIWPTHHSTEATSALLPSPPVSQKLQTLKSAPASPVSATQAAPIIPPVLVPLSQAGSLTLRISPSGLKSIISETDADPKIVGQPSSASSLIPLQTGSFALLQFPGHKIASDSIVKQVESLELKNISERYEFSAVPIEENTLYTEEVESDVTMSSIKLEENTLPAEKPVEFHSEEILCDRNAVTSEMIEKDADMVGKLSEEAFGSRPDAVSSDHSYLGEKIKCDEIKLKVKKKQHVRCSENMLDEVPYSSENVAEGCCPTTVLAHNSLQNQMDTTQLESSNEQQTQPDQTQNTATDSGGVKQTQLEMEEMLVDVQSQKLWEKHRVNMNATEKLQKNTKSSLSRCENKDLELLGRNKKPNVDSVSVERDRGKEKEKPKISSAKDQNNTSRKQYVDSGQESLPKRDAVFQENSNTSTHEDVDPSFQEDDQTVKDSLSKASRPCSKASTQSVVFKNENMDADYHAEKFVRCTKLNTVKTSHCRKDYADIIDITMDDMEKDEKTDDSADETVDEISGYRSEDIVNIETLNESESSEGEENVDIETVEELSEKINIARLKASAAHAILSKQRHIVRDHSNKAMIKTPKHPELLSKKPKNEEEAFANYRQTHTANERRRRKEMRGLFEKLEATLGLQMVPKVSKCFILKQAFEEIQGLTDQADKLTGQKNLLIRKQETLIRKVSALSGKTQEVVLKKLEYIYAKQKAVEAQKQQQEEAEPAKTAEPAETPQSSAEASPSSLFREVKQGTVSSKRTKPLILARKRNHAPGETSPVTLTNASLVMTAQGQVLTFKSPLMPGQIAALPSTLLQAELKSEVDSSNGTMQPGIASVMIQLPGSTVPVQVKGILPNSTVPITLSALASSAASPVVETSPELTPENEDSFLMPRIVNVTSLATEEGKNLNLDLNENPRITADVNSQASEPSLPVPSQETINIQSVEKAETSCENNRDTTETTEHFLGKKEIVFPQIVNVSTLKESPESFATKLCAEELARSQVKEKQTNRGGGRQQSKDSSFQELQVKEPKVLGLQMGLQKVASPIPAPVASDLMDMEDNDDTDETLTSLLNEIAFLNQQLNDDTSDASELPNSLSSCFSPEDMESHRESATADRSPFQFGPLGGSFKDFSIARESSDSLTPLLLHLDDDELPNGNRNSRELSSQSDSLKIMLNSEAKHPDPSFSTMSTGGSGKHMEPLSKTTRVSPPVLQMKTNLEPGNTDTSWRPMPKLAPLGLKAANFPLESEGQNTKVMPVLAPVAAKTSSIEIKTVQPTISPSPDNKTMPTLAPVITKSK</sequence>
<keyword evidence="8" id="KW-0175">Coiled coil</keyword>
<dbReference type="GO" id="GO:0000978">
    <property type="term" value="F:RNA polymerase II cis-regulatory region sequence-specific DNA binding"/>
    <property type="evidence" value="ECO:0007669"/>
    <property type="project" value="InterPro"/>
</dbReference>
<keyword evidence="9 14" id="KW-0238">DNA-binding</keyword>
<keyword evidence="4" id="KW-1017">Isopeptide bond</keyword>
<evidence type="ECO:0000256" key="5">
    <source>
        <dbReference type="ARBA" id="ARBA00022553"/>
    </source>
</evidence>
<feature type="region of interest" description="Disordered" evidence="15">
    <location>
        <begin position="259"/>
        <end position="313"/>
    </location>
</feature>
<dbReference type="InterPro" id="IPR046360">
    <property type="entry name" value="T-box_DNA-bd"/>
</dbReference>
<dbReference type="InterPro" id="IPR011598">
    <property type="entry name" value="bHLH_dom"/>
</dbReference>
<dbReference type="InterPro" id="IPR008967">
    <property type="entry name" value="p53-like_TF_DNA-bd_sf"/>
</dbReference>
<feature type="compositionally biased region" description="Basic and acidic residues" evidence="15">
    <location>
        <begin position="2306"/>
        <end position="2315"/>
    </location>
</feature>
<evidence type="ECO:0000256" key="11">
    <source>
        <dbReference type="ARBA" id="ARBA00023242"/>
    </source>
</evidence>
<dbReference type="InterPro" id="IPR001699">
    <property type="entry name" value="TF_T-box"/>
</dbReference>
<evidence type="ECO:0000313" key="18">
    <source>
        <dbReference type="Proteomes" id="UP001190640"/>
    </source>
</evidence>
<keyword evidence="7" id="KW-0805">Transcription regulation</keyword>
<feature type="compositionally biased region" description="Polar residues" evidence="15">
    <location>
        <begin position="1733"/>
        <end position="1742"/>
    </location>
</feature>
<dbReference type="Pfam" id="PF00907">
    <property type="entry name" value="T-box"/>
    <property type="match status" value="1"/>
</dbReference>
<name>A0AA97IYQ1_EUBMA</name>
<feature type="region of interest" description="Disordered" evidence="15">
    <location>
        <begin position="1114"/>
        <end position="1136"/>
    </location>
</feature>
<evidence type="ECO:0000256" key="6">
    <source>
        <dbReference type="ARBA" id="ARBA00022843"/>
    </source>
</evidence>
<feature type="compositionally biased region" description="Polar residues" evidence="15">
    <location>
        <begin position="3221"/>
        <end position="3233"/>
    </location>
</feature>
<feature type="region of interest" description="Disordered" evidence="15">
    <location>
        <begin position="1733"/>
        <end position="1757"/>
    </location>
</feature>
<keyword evidence="3" id="KW-0678">Repressor</keyword>
<feature type="compositionally biased region" description="Basic and acidic residues" evidence="15">
    <location>
        <begin position="1114"/>
        <end position="1135"/>
    </location>
</feature>
<dbReference type="PROSITE" id="PS01264">
    <property type="entry name" value="TBOX_2"/>
    <property type="match status" value="1"/>
</dbReference>
<keyword evidence="2" id="KW-0488">Methylation</keyword>
<evidence type="ECO:0000256" key="15">
    <source>
        <dbReference type="SAM" id="MobiDB-lite"/>
    </source>
</evidence>
<dbReference type="SUPFAM" id="SSF47459">
    <property type="entry name" value="HLH, helix-loop-helix DNA-binding domain"/>
    <property type="match status" value="1"/>
</dbReference>
<feature type="compositionally biased region" description="Basic and acidic residues" evidence="15">
    <location>
        <begin position="2326"/>
        <end position="2339"/>
    </location>
</feature>
<feature type="region of interest" description="Disordered" evidence="15">
    <location>
        <begin position="2668"/>
        <end position="2713"/>
    </location>
</feature>
<evidence type="ECO:0000256" key="7">
    <source>
        <dbReference type="ARBA" id="ARBA00023015"/>
    </source>
</evidence>
<accession>A0AA97IYQ1</accession>
<feature type="region of interest" description="Disordered" evidence="15">
    <location>
        <begin position="2292"/>
        <end position="2408"/>
    </location>
</feature>
<feature type="compositionally biased region" description="Basic and acidic residues" evidence="15">
    <location>
        <begin position="293"/>
        <end position="306"/>
    </location>
</feature>
<dbReference type="InterPro" id="IPR036638">
    <property type="entry name" value="HLH_DNA-bd_sf"/>
</dbReference>
<evidence type="ECO:0000256" key="9">
    <source>
        <dbReference type="ARBA" id="ARBA00023125"/>
    </source>
</evidence>
<keyword evidence="5" id="KW-0597">Phosphoprotein</keyword>
<dbReference type="Pfam" id="PF16059">
    <property type="entry name" value="MGA_dom"/>
    <property type="match status" value="1"/>
</dbReference>
<feature type="region of interest" description="Disordered" evidence="15">
    <location>
        <begin position="2951"/>
        <end position="2973"/>
    </location>
</feature>
<dbReference type="GO" id="GO:0000981">
    <property type="term" value="F:DNA-binding transcription factor activity, RNA polymerase II-specific"/>
    <property type="evidence" value="ECO:0007669"/>
    <property type="project" value="TreeGrafter"/>
</dbReference>